<dbReference type="PANTHER" id="PTHR43630">
    <property type="entry name" value="POLY-BETA-1,6-N-ACETYL-D-GLUCOSAMINE SYNTHASE"/>
    <property type="match status" value="1"/>
</dbReference>
<dbReference type="PANTHER" id="PTHR43630:SF2">
    <property type="entry name" value="GLYCOSYLTRANSFERASE"/>
    <property type="match status" value="1"/>
</dbReference>
<evidence type="ECO:0000313" key="3">
    <source>
        <dbReference type="Proteomes" id="UP000233256"/>
    </source>
</evidence>
<dbReference type="Gene3D" id="3.90.550.10">
    <property type="entry name" value="Spore Coat Polysaccharide Biosynthesis Protein SpsA, Chain A"/>
    <property type="match status" value="1"/>
</dbReference>
<name>A0A2N1PUX6_9BACT</name>
<dbReference type="Pfam" id="PF00535">
    <property type="entry name" value="Glycos_transf_2"/>
    <property type="match status" value="1"/>
</dbReference>
<dbReference type="SUPFAM" id="SSF53448">
    <property type="entry name" value="Nucleotide-diphospho-sugar transferases"/>
    <property type="match status" value="1"/>
</dbReference>
<gene>
    <name evidence="2" type="ORF">CVV64_01640</name>
</gene>
<organism evidence="2 3">
    <name type="scientific">Candidatus Wallbacteria bacterium HGW-Wallbacteria-1</name>
    <dbReference type="NCBI Taxonomy" id="2013854"/>
    <lineage>
        <taxon>Bacteria</taxon>
        <taxon>Candidatus Walliibacteriota</taxon>
    </lineage>
</organism>
<proteinExistence type="predicted"/>
<evidence type="ECO:0000313" key="2">
    <source>
        <dbReference type="EMBL" id="PKK92147.1"/>
    </source>
</evidence>
<reference evidence="2 3" key="1">
    <citation type="journal article" date="2017" name="ISME J.">
        <title>Potential for microbial H2 and metal transformations associated with novel bacteria and archaea in deep terrestrial subsurface sediments.</title>
        <authorList>
            <person name="Hernsdorf A.W."/>
            <person name="Amano Y."/>
            <person name="Miyakawa K."/>
            <person name="Ise K."/>
            <person name="Suzuki Y."/>
            <person name="Anantharaman K."/>
            <person name="Probst A."/>
            <person name="Burstein D."/>
            <person name="Thomas B.C."/>
            <person name="Banfield J.F."/>
        </authorList>
    </citation>
    <scope>NUCLEOTIDE SEQUENCE [LARGE SCALE GENOMIC DNA]</scope>
    <source>
        <strain evidence="2">HGW-Wallbacteria-1</strain>
    </source>
</reference>
<dbReference type="AlphaFoldDB" id="A0A2N1PUX6"/>
<dbReference type="InterPro" id="IPR029044">
    <property type="entry name" value="Nucleotide-diphossugar_trans"/>
</dbReference>
<dbReference type="InterPro" id="IPR001173">
    <property type="entry name" value="Glyco_trans_2-like"/>
</dbReference>
<comment type="caution">
    <text evidence="2">The sequence shown here is derived from an EMBL/GenBank/DDBJ whole genome shotgun (WGS) entry which is preliminary data.</text>
</comment>
<dbReference type="Proteomes" id="UP000233256">
    <property type="component" value="Unassembled WGS sequence"/>
</dbReference>
<dbReference type="GO" id="GO:0016740">
    <property type="term" value="F:transferase activity"/>
    <property type="evidence" value="ECO:0007669"/>
    <property type="project" value="UniProtKB-KW"/>
</dbReference>
<dbReference type="EMBL" id="PGXC01000001">
    <property type="protein sequence ID" value="PKK92147.1"/>
    <property type="molecule type" value="Genomic_DNA"/>
</dbReference>
<dbReference type="CDD" id="cd02511">
    <property type="entry name" value="Beta4Glucosyltransferase"/>
    <property type="match status" value="1"/>
</dbReference>
<accession>A0A2N1PUX6</accession>
<sequence>MERITGVVLTFNNETTILGTMNSLKGVAHRIIVVDSGSTDRTLAIVSAFDCRVEHHPFSGYAAQRRYAFSLVRSGWILSLDADEEITPVLAREIRNICDNDLPEKSVSGYHIPILTLFQGRPLRFGGMYPDHHLRLFRVDDFSVQDLAVHEGMNVSGAVIELEGPILHRPYRDVHHMIEKMCSYSRLAAEQLYRDGKRGRSAVLMVLLRPMHSFFIKYFMRLGFLDGWRGLVYHICHSFYVFLKYTRLRELYDSIPTTPENPCNKA</sequence>
<feature type="domain" description="Glycosyltransferase 2-like" evidence="1">
    <location>
        <begin position="7"/>
        <end position="99"/>
    </location>
</feature>
<protein>
    <submittedName>
        <fullName evidence="2">Glycosyltransferase family 2 protein</fullName>
    </submittedName>
</protein>
<evidence type="ECO:0000259" key="1">
    <source>
        <dbReference type="Pfam" id="PF00535"/>
    </source>
</evidence>
<keyword evidence="2" id="KW-0808">Transferase</keyword>